<feature type="domain" description="F-box" evidence="1">
    <location>
        <begin position="1"/>
        <end position="46"/>
    </location>
</feature>
<dbReference type="InterPro" id="IPR036047">
    <property type="entry name" value="F-box-like_dom_sf"/>
</dbReference>
<name>A0ABR1IL58_9AGAR</name>
<gene>
    <name evidence="2" type="ORF">VKT23_019530</name>
</gene>
<comment type="caution">
    <text evidence="2">The sequence shown here is derived from an EMBL/GenBank/DDBJ whole genome shotgun (WGS) entry which is preliminary data.</text>
</comment>
<dbReference type="EMBL" id="JBANRG010000103">
    <property type="protein sequence ID" value="KAK7435697.1"/>
    <property type="molecule type" value="Genomic_DNA"/>
</dbReference>
<dbReference type="SUPFAM" id="SSF81383">
    <property type="entry name" value="F-box domain"/>
    <property type="match status" value="1"/>
</dbReference>
<accession>A0ABR1IL58</accession>
<proteinExistence type="predicted"/>
<dbReference type="Pfam" id="PF12937">
    <property type="entry name" value="F-box-like"/>
    <property type="match status" value="1"/>
</dbReference>
<reference evidence="2 3" key="1">
    <citation type="submission" date="2024-01" db="EMBL/GenBank/DDBJ databases">
        <title>A draft genome for the cacao thread blight pathogen Marasmiellus scandens.</title>
        <authorList>
            <person name="Baruah I.K."/>
            <person name="Leung J."/>
            <person name="Bukari Y."/>
            <person name="Amoako-Attah I."/>
            <person name="Meinhardt L.W."/>
            <person name="Bailey B.A."/>
            <person name="Cohen S.P."/>
        </authorList>
    </citation>
    <scope>NUCLEOTIDE SEQUENCE [LARGE SCALE GENOMIC DNA]</scope>
    <source>
        <strain evidence="2 3">GH-19</strain>
    </source>
</reference>
<dbReference type="PROSITE" id="PS50181">
    <property type="entry name" value="FBOX"/>
    <property type="match status" value="1"/>
</dbReference>
<dbReference type="InterPro" id="IPR032675">
    <property type="entry name" value="LRR_dom_sf"/>
</dbReference>
<dbReference type="Proteomes" id="UP001498398">
    <property type="component" value="Unassembled WGS sequence"/>
</dbReference>
<keyword evidence="3" id="KW-1185">Reference proteome</keyword>
<organism evidence="2 3">
    <name type="scientific">Marasmiellus scandens</name>
    <dbReference type="NCBI Taxonomy" id="2682957"/>
    <lineage>
        <taxon>Eukaryota</taxon>
        <taxon>Fungi</taxon>
        <taxon>Dikarya</taxon>
        <taxon>Basidiomycota</taxon>
        <taxon>Agaricomycotina</taxon>
        <taxon>Agaricomycetes</taxon>
        <taxon>Agaricomycetidae</taxon>
        <taxon>Agaricales</taxon>
        <taxon>Marasmiineae</taxon>
        <taxon>Omphalotaceae</taxon>
        <taxon>Marasmiellus</taxon>
    </lineage>
</organism>
<sequence length="505" mass="57674">MYSNVTYPDDIWSEIFKFLSPSELYRVIQSCQQFYRTAIRELYRHIIYSDTLGFMDNLTLWNLAILNPANPTDSESASLRNIPKSVTVGHRVGRALAASAFAEHFEEMGSMAYDYGQALLGMNNKFFQLLSSFTSLQHLHFDHCEIPFTLFGYLRGLDTLKRLSFVKCTTTYSTFADWLKILGSVTPVPFCNYQFTVEELVVWCCIVNARSRSSSASPDHLHTQAFPITADPLCSLSICKPRILRLDWSLHTLSYLDVIASGDGIEWYLEQSLVELELRMSLEVYSPLGGITKRDRLVDFLRRCTGLRVLSVVGLVAPISFRAQRSPEPVQLYHLESFTGPLDLLSFVMFNHNVLKQLAFTDHVKTPEEITKSLNSLDLPSLRVLELVLDSWHPDILQVIVQRFPTLYGLKIGYGNYRSLLRTPKFFLGPSASDSREEVKAYVMRFGEACPSLEKVRLVKEFVWRRDIKGEGFGDWYQCKDVDGEGRLAVVSDLEDGKIENLSYY</sequence>
<evidence type="ECO:0000259" key="1">
    <source>
        <dbReference type="PROSITE" id="PS50181"/>
    </source>
</evidence>
<evidence type="ECO:0000313" key="3">
    <source>
        <dbReference type="Proteomes" id="UP001498398"/>
    </source>
</evidence>
<evidence type="ECO:0000313" key="2">
    <source>
        <dbReference type="EMBL" id="KAK7435697.1"/>
    </source>
</evidence>
<dbReference type="Gene3D" id="3.80.10.10">
    <property type="entry name" value="Ribonuclease Inhibitor"/>
    <property type="match status" value="2"/>
</dbReference>
<protein>
    <recommendedName>
        <fullName evidence="1">F-box domain-containing protein</fullName>
    </recommendedName>
</protein>
<dbReference type="InterPro" id="IPR001810">
    <property type="entry name" value="F-box_dom"/>
</dbReference>